<comment type="caution">
    <text evidence="3">The sequence shown here is derived from an EMBL/GenBank/DDBJ whole genome shotgun (WGS) entry which is preliminary data.</text>
</comment>
<organism evidence="3 4">
    <name type="scientific">Sphingomonas melonis</name>
    <dbReference type="NCBI Taxonomy" id="152682"/>
    <lineage>
        <taxon>Bacteria</taxon>
        <taxon>Pseudomonadati</taxon>
        <taxon>Pseudomonadota</taxon>
        <taxon>Alphaproteobacteria</taxon>
        <taxon>Sphingomonadales</taxon>
        <taxon>Sphingomonadaceae</taxon>
        <taxon>Sphingomonas</taxon>
    </lineage>
</organism>
<name>A0A7Y9FNL8_9SPHN</name>
<sequence length="206" mass="22027">MTGALRRTVRDRRGVTAVEFSLVAPVMILMMMGLGDILYQMYVKEMLNGAVQKAARDSAIQGGAQQTDAIDAKVLTTLASIMRKPVASCAVKPATGTYCSTRSSYATFSAVGPEPFVDQNGNNQRDPGECYTDVNGNTNWDADAGIAGQGGANDVTLYTMRITYLRLFPVARLLGVSSNQTVSVQTLLKNQPYATQATPTAVTLCN</sequence>
<dbReference type="InterPro" id="IPR012495">
    <property type="entry name" value="TadE-like_dom"/>
</dbReference>
<reference evidence="3 4" key="2">
    <citation type="submission" date="2020-08" db="EMBL/GenBank/DDBJ databases">
        <title>The Agave Microbiome: Exploring the role of microbial communities in plant adaptations to desert environments.</title>
        <authorList>
            <person name="Partida-Martinez L.P."/>
        </authorList>
    </citation>
    <scope>NUCLEOTIDE SEQUENCE [LARGE SCALE GENOMIC DNA]</scope>
    <source>
        <strain evidence="3 4">AS2.3</strain>
    </source>
</reference>
<keyword evidence="1" id="KW-0472">Membrane</keyword>
<evidence type="ECO:0000313" key="4">
    <source>
        <dbReference type="Proteomes" id="UP000517753"/>
    </source>
</evidence>
<keyword evidence="1" id="KW-1133">Transmembrane helix</keyword>
<dbReference type="EMBL" id="JACCBY010000002">
    <property type="protein sequence ID" value="NYD90312.1"/>
    <property type="molecule type" value="Genomic_DNA"/>
</dbReference>
<gene>
    <name evidence="3" type="ORF">HD841_002092</name>
</gene>
<keyword evidence="1" id="KW-0812">Transmembrane</keyword>
<evidence type="ECO:0000256" key="1">
    <source>
        <dbReference type="SAM" id="Phobius"/>
    </source>
</evidence>
<protein>
    <submittedName>
        <fullName evidence="3">Flp pilus assembly protein TadG</fullName>
    </submittedName>
</protein>
<evidence type="ECO:0000259" key="2">
    <source>
        <dbReference type="Pfam" id="PF07811"/>
    </source>
</evidence>
<dbReference type="Proteomes" id="UP000517753">
    <property type="component" value="Unassembled WGS sequence"/>
</dbReference>
<evidence type="ECO:0000313" key="3">
    <source>
        <dbReference type="EMBL" id="NYD90312.1"/>
    </source>
</evidence>
<dbReference type="AlphaFoldDB" id="A0A7Y9FNL8"/>
<accession>A0A7Y9FNL8</accession>
<proteinExistence type="predicted"/>
<reference evidence="3 4" key="1">
    <citation type="submission" date="2020-07" db="EMBL/GenBank/DDBJ databases">
        <authorList>
            <person name="Partida-Martinez L."/>
            <person name="Huntemann M."/>
            <person name="Clum A."/>
            <person name="Wang J."/>
            <person name="Palaniappan K."/>
            <person name="Ritter S."/>
            <person name="Chen I.-M."/>
            <person name="Stamatis D."/>
            <person name="Reddy T."/>
            <person name="O'Malley R."/>
            <person name="Daum C."/>
            <person name="Shapiro N."/>
            <person name="Ivanova N."/>
            <person name="Kyrpides N."/>
            <person name="Woyke T."/>
        </authorList>
    </citation>
    <scope>NUCLEOTIDE SEQUENCE [LARGE SCALE GENOMIC DNA]</scope>
    <source>
        <strain evidence="3 4">AS2.3</strain>
    </source>
</reference>
<dbReference type="Pfam" id="PF07811">
    <property type="entry name" value="TadE"/>
    <property type="match status" value="1"/>
</dbReference>
<feature type="transmembrane region" description="Helical" evidence="1">
    <location>
        <begin position="20"/>
        <end position="39"/>
    </location>
</feature>
<feature type="domain" description="TadE-like" evidence="2">
    <location>
        <begin position="14"/>
        <end position="56"/>
    </location>
</feature>
<keyword evidence="4" id="KW-1185">Reference proteome</keyword>